<evidence type="ECO:0000259" key="9">
    <source>
        <dbReference type="Pfam" id="PF00924"/>
    </source>
</evidence>
<proteinExistence type="inferred from homology"/>
<evidence type="ECO:0000256" key="5">
    <source>
        <dbReference type="ARBA" id="ARBA00022989"/>
    </source>
</evidence>
<dbReference type="InterPro" id="IPR023408">
    <property type="entry name" value="MscS_beta-dom_sf"/>
</dbReference>
<dbReference type="Gene3D" id="3.30.70.100">
    <property type="match status" value="1"/>
</dbReference>
<dbReference type="EMBL" id="RDFA01000001">
    <property type="protein sequence ID" value="RXK51122.1"/>
    <property type="molecule type" value="Genomic_DNA"/>
</dbReference>
<protein>
    <submittedName>
        <fullName evidence="11">Mechanosensitive ion channel family protein</fullName>
    </submittedName>
</protein>
<evidence type="ECO:0000256" key="8">
    <source>
        <dbReference type="SAM" id="Phobius"/>
    </source>
</evidence>
<dbReference type="PANTHER" id="PTHR30221">
    <property type="entry name" value="SMALL-CONDUCTANCE MECHANOSENSITIVE CHANNEL"/>
    <property type="match status" value="1"/>
</dbReference>
<feature type="compositionally biased region" description="Low complexity" evidence="7">
    <location>
        <begin position="1"/>
        <end position="18"/>
    </location>
</feature>
<keyword evidence="12" id="KW-1185">Reference proteome</keyword>
<dbReference type="Pfam" id="PF00924">
    <property type="entry name" value="MS_channel_2nd"/>
    <property type="match status" value="1"/>
</dbReference>
<evidence type="ECO:0000313" key="12">
    <source>
        <dbReference type="Proteomes" id="UP000289691"/>
    </source>
</evidence>
<dbReference type="InterPro" id="IPR011014">
    <property type="entry name" value="MscS_channel_TM-2"/>
</dbReference>
<keyword evidence="4 8" id="KW-0812">Transmembrane</keyword>
<dbReference type="InterPro" id="IPR045275">
    <property type="entry name" value="MscS_archaea/bacteria_type"/>
</dbReference>
<evidence type="ECO:0000256" key="4">
    <source>
        <dbReference type="ARBA" id="ARBA00022692"/>
    </source>
</evidence>
<feature type="transmembrane region" description="Helical" evidence="8">
    <location>
        <begin position="138"/>
        <end position="165"/>
    </location>
</feature>
<evidence type="ECO:0000256" key="3">
    <source>
        <dbReference type="ARBA" id="ARBA00022475"/>
    </source>
</evidence>
<comment type="similarity">
    <text evidence="2">Belongs to the MscS (TC 1.A.23) family.</text>
</comment>
<evidence type="ECO:0000256" key="1">
    <source>
        <dbReference type="ARBA" id="ARBA00004651"/>
    </source>
</evidence>
<keyword evidence="6 8" id="KW-0472">Membrane</keyword>
<comment type="caution">
    <text evidence="11">The sequence shown here is derived from an EMBL/GenBank/DDBJ whole genome shotgun (WGS) entry which is preliminary data.</text>
</comment>
<feature type="region of interest" description="Disordered" evidence="7">
    <location>
        <begin position="1"/>
        <end position="29"/>
    </location>
</feature>
<keyword evidence="5 8" id="KW-1133">Transmembrane helix</keyword>
<dbReference type="GO" id="GO:0005886">
    <property type="term" value="C:plasma membrane"/>
    <property type="evidence" value="ECO:0007669"/>
    <property type="project" value="UniProtKB-SubCell"/>
</dbReference>
<dbReference type="GO" id="GO:0008381">
    <property type="term" value="F:mechanosensitive monoatomic ion channel activity"/>
    <property type="evidence" value="ECO:0007669"/>
    <property type="project" value="InterPro"/>
</dbReference>
<dbReference type="SUPFAM" id="SSF50182">
    <property type="entry name" value="Sm-like ribonucleoproteins"/>
    <property type="match status" value="1"/>
</dbReference>
<comment type="subcellular location">
    <subcellularLocation>
        <location evidence="1">Cell membrane</location>
        <topology evidence="1">Multi-pass membrane protein</topology>
    </subcellularLocation>
</comment>
<dbReference type="InterPro" id="IPR049278">
    <property type="entry name" value="MS_channel_C"/>
</dbReference>
<dbReference type="SUPFAM" id="SSF82861">
    <property type="entry name" value="Mechanosensitive channel protein MscS (YggB), transmembrane region"/>
    <property type="match status" value="1"/>
</dbReference>
<feature type="domain" description="Mechanosensitive ion channel MscS" evidence="9">
    <location>
        <begin position="154"/>
        <end position="221"/>
    </location>
</feature>
<name>A0A498L4E7_9EURY</name>
<feature type="transmembrane region" description="Helical" evidence="8">
    <location>
        <begin position="113"/>
        <end position="132"/>
    </location>
</feature>
<dbReference type="Gene3D" id="2.30.30.60">
    <property type="match status" value="1"/>
</dbReference>
<dbReference type="InterPro" id="IPR011066">
    <property type="entry name" value="MscS_channel_C_sf"/>
</dbReference>
<feature type="domain" description="Mechanosensitive ion channel MscS C-terminal" evidence="10">
    <location>
        <begin position="231"/>
        <end position="324"/>
    </location>
</feature>
<dbReference type="Pfam" id="PF21082">
    <property type="entry name" value="MS_channel_3rd"/>
    <property type="match status" value="1"/>
</dbReference>
<dbReference type="OrthoDB" id="11475at2157"/>
<evidence type="ECO:0000256" key="6">
    <source>
        <dbReference type="ARBA" id="ARBA00023136"/>
    </source>
</evidence>
<dbReference type="InterPro" id="IPR006685">
    <property type="entry name" value="MscS_channel_2nd"/>
</dbReference>
<reference evidence="11 12" key="1">
    <citation type="submission" date="2019-01" db="EMBL/GenBank/DDBJ databases">
        <title>Halorientalis sp. F13-25 a new haloarchaeum isolated from hypersaline water.</title>
        <authorList>
            <person name="Ana D.-V."/>
            <person name="Cristina S.-P."/>
            <person name="Antonio V."/>
        </authorList>
    </citation>
    <scope>NUCLEOTIDE SEQUENCE [LARGE SCALE GENOMIC DNA]</scope>
    <source>
        <strain evidence="11 12">F13-25</strain>
    </source>
</reference>
<gene>
    <name evidence="11" type="ORF">EAF64_00280</name>
</gene>
<keyword evidence="3" id="KW-1003">Cell membrane</keyword>
<accession>A0A498L4E7</accession>
<dbReference type="RefSeq" id="WP_129066989.1">
    <property type="nucleotide sequence ID" value="NZ_RDFA01000001.1"/>
</dbReference>
<dbReference type="Gene3D" id="1.10.287.1260">
    <property type="match status" value="1"/>
</dbReference>
<feature type="transmembrane region" description="Helical" evidence="8">
    <location>
        <begin position="67"/>
        <end position="92"/>
    </location>
</feature>
<dbReference type="SUPFAM" id="SSF82689">
    <property type="entry name" value="Mechanosensitive channel protein MscS (YggB), C-terminal domain"/>
    <property type="match status" value="1"/>
</dbReference>
<dbReference type="Proteomes" id="UP000289691">
    <property type="component" value="Unassembled WGS sequence"/>
</dbReference>
<dbReference type="InterPro" id="IPR010920">
    <property type="entry name" value="LSM_dom_sf"/>
</dbReference>
<evidence type="ECO:0000256" key="7">
    <source>
        <dbReference type="SAM" id="MobiDB-lite"/>
    </source>
</evidence>
<evidence type="ECO:0000259" key="10">
    <source>
        <dbReference type="Pfam" id="PF21082"/>
    </source>
</evidence>
<sequence>MSGPLDAGAAGGDAVAQASTQVPTGAPDGATTVEVTRAAANATTPAATQSVENLLPTSWLPFPVPGWALDVVATLLILGLAWAGSRLVVAVFGRRISRRFRRPSITRMVLRGIRIAIFVFAVLAILPIYGVSLGDITLSVAVISAAIGVVLAPIVGSIISGFFLLADQPYEIGDMIEIVDTQQRGFVDDITLRYTKIMTLDNTFVVVPNGEIRSRDVINYSAEDPRTRQTLDVIVTYEGDLSEARDLIERAAKEVDRVIEGGPDIRVGSARYPAAPTCYIETFGDHGVHLRLRYWLAEPYKLLATKSEVQTNVWRRLEDADVEIAYPHQHVVFDETSGQMDVAVSPPRRRTGPGTRQRDPSGDALNGESTDPDEPGGSGPAG</sequence>
<organism evidence="11 12">
    <name type="scientific">Halorientalis pallida</name>
    <dbReference type="NCBI Taxonomy" id="2479928"/>
    <lineage>
        <taxon>Archaea</taxon>
        <taxon>Methanobacteriati</taxon>
        <taxon>Methanobacteriota</taxon>
        <taxon>Stenosarchaea group</taxon>
        <taxon>Halobacteria</taxon>
        <taxon>Halobacteriales</taxon>
        <taxon>Haloarculaceae</taxon>
        <taxon>Halorientalis</taxon>
    </lineage>
</organism>
<feature type="region of interest" description="Disordered" evidence="7">
    <location>
        <begin position="337"/>
        <end position="382"/>
    </location>
</feature>
<dbReference type="PANTHER" id="PTHR30221:SF1">
    <property type="entry name" value="SMALL-CONDUCTANCE MECHANOSENSITIVE CHANNEL"/>
    <property type="match status" value="1"/>
</dbReference>
<evidence type="ECO:0000256" key="2">
    <source>
        <dbReference type="ARBA" id="ARBA00008017"/>
    </source>
</evidence>
<dbReference type="AlphaFoldDB" id="A0A498L4E7"/>
<evidence type="ECO:0000313" key="11">
    <source>
        <dbReference type="EMBL" id="RXK51122.1"/>
    </source>
</evidence>